<reference evidence="1" key="2">
    <citation type="submission" date="2022-01" db="EMBL/GenBank/DDBJ databases">
        <authorList>
            <person name="Yamashiro T."/>
            <person name="Shiraishi A."/>
            <person name="Satake H."/>
            <person name="Nakayama K."/>
        </authorList>
    </citation>
    <scope>NUCLEOTIDE SEQUENCE</scope>
</reference>
<comment type="caution">
    <text evidence="1">The sequence shown here is derived from an EMBL/GenBank/DDBJ whole genome shotgun (WGS) entry which is preliminary data.</text>
</comment>
<evidence type="ECO:0000313" key="1">
    <source>
        <dbReference type="EMBL" id="GJT72079.1"/>
    </source>
</evidence>
<gene>
    <name evidence="1" type="ORF">Tco_1031365</name>
</gene>
<dbReference type="Pfam" id="PF14223">
    <property type="entry name" value="Retrotran_gag_2"/>
    <property type="match status" value="1"/>
</dbReference>
<name>A0ABQ5GAH7_9ASTR</name>
<evidence type="ECO:0008006" key="3">
    <source>
        <dbReference type="Google" id="ProtNLM"/>
    </source>
</evidence>
<dbReference type="EMBL" id="BQNB010018224">
    <property type="protein sequence ID" value="GJT72079.1"/>
    <property type="molecule type" value="Genomic_DNA"/>
</dbReference>
<evidence type="ECO:0000313" key="2">
    <source>
        <dbReference type="Proteomes" id="UP001151760"/>
    </source>
</evidence>
<reference evidence="1" key="1">
    <citation type="journal article" date="2022" name="Int. J. Mol. Sci.">
        <title>Draft Genome of Tanacetum Coccineum: Genomic Comparison of Closely Related Tanacetum-Family Plants.</title>
        <authorList>
            <person name="Yamashiro T."/>
            <person name="Shiraishi A."/>
            <person name="Nakayama K."/>
            <person name="Satake H."/>
        </authorList>
    </citation>
    <scope>NUCLEOTIDE SEQUENCE</scope>
</reference>
<organism evidence="1 2">
    <name type="scientific">Tanacetum coccineum</name>
    <dbReference type="NCBI Taxonomy" id="301880"/>
    <lineage>
        <taxon>Eukaryota</taxon>
        <taxon>Viridiplantae</taxon>
        <taxon>Streptophyta</taxon>
        <taxon>Embryophyta</taxon>
        <taxon>Tracheophyta</taxon>
        <taxon>Spermatophyta</taxon>
        <taxon>Magnoliopsida</taxon>
        <taxon>eudicotyledons</taxon>
        <taxon>Gunneridae</taxon>
        <taxon>Pentapetalae</taxon>
        <taxon>asterids</taxon>
        <taxon>campanulids</taxon>
        <taxon>Asterales</taxon>
        <taxon>Asteraceae</taxon>
        <taxon>Asteroideae</taxon>
        <taxon>Anthemideae</taxon>
        <taxon>Anthemidinae</taxon>
        <taxon>Tanacetum</taxon>
    </lineage>
</organism>
<proteinExistence type="predicted"/>
<sequence length="336" mass="38833">DGTTRTKRYKELSVAEKLQANYDLKSTNIILQGLPPDVYAIVNHHKVAKKIWNRVKLLMQGTELSLQEKECKLYNEFDKFSFVKGETLYQYYWRFAQLINNINVINMSMRPVKVNTKFLNSLPPEWSKFVTDMKLARDLHTTNYDQLYSYLEQHEAYANETRLMRERYQDPLAFIANYNQLPSQLNNYHSQYNFTQFPQQTNTMIPQVHSPQSYSPMYPPPHLSQPYGSSNLICHSSITPSQQYQSHMDHQTLSVPPISYNSPQSSTQPMTKFPQMDSGLAILVFNQGDDPIAYLSKAMAFLTVVASSRFPSTNNQLRTSSNLRNQATIQDGRVTV</sequence>
<protein>
    <recommendedName>
        <fullName evidence="3">Integrase, catalytic region, zinc finger, CCHC-type, peptidase aspartic, catalytic</fullName>
    </recommendedName>
</protein>
<feature type="non-terminal residue" evidence="1">
    <location>
        <position position="1"/>
    </location>
</feature>
<dbReference type="Proteomes" id="UP001151760">
    <property type="component" value="Unassembled WGS sequence"/>
</dbReference>
<accession>A0ABQ5GAH7</accession>
<keyword evidence="2" id="KW-1185">Reference proteome</keyword>